<dbReference type="AlphaFoldDB" id="A0A4Y7PWZ9"/>
<dbReference type="Gene3D" id="3.40.50.300">
    <property type="entry name" value="P-loop containing nucleotide triphosphate hydrolases"/>
    <property type="match status" value="1"/>
</dbReference>
<protein>
    <recommendedName>
        <fullName evidence="2">NACHT domain-containing protein</fullName>
    </recommendedName>
</protein>
<dbReference type="EMBL" id="ML170200">
    <property type="protein sequence ID" value="TDL19129.1"/>
    <property type="molecule type" value="Genomic_DNA"/>
</dbReference>
<sequence length="673" mass="75471">MAQFFSGTGNAAKISDHYKNLDRIIADLHTTVTMEIGNGVETITSIVRDLLDKAVSKDLDTSFNALPRVNGAPYNSKERDFQRGCLEGTREDILLKVHEWADNDSPLLFWLNGLAGTGKTTIAHTIAEYYDKRGQLGASFFFSRDQQHRRETRHLFPTLALQLGGRFPPLKLKIAEAIQRERHVVDLDSRTQFKVLLLDPISAVYPQITSPIVIVLDALDECERTDSVAEIIQLLAVELRGFSRRLKFFVTSRPDANLLLTFASQEIAMDSRALVLHQIQPSIVDHDIKLFFSAKLSNIGTLLGNTTWPSNDDIDELVRMAGGLFIFASTVADFVRGSNVYMAKDRLSAILEMGRITTSKTTSRHPFLTLDGIYLQILNSVESLHSSVEMSVSPTFQLVVRTIVTLFERLSCRDMASLLNSSESTVRSSLLPLHSVVVVPEGDGAVQIFHPSFRDYLTDRERCAEDQFYVHAPSHHATLTTLCIDRMVTILDKIIFELLTTSECDMPDDVRYSCRHWLTHLTQCDSNDEVDSRVLKLASDSKWHRNWTVALGLICDTDEAMLCLRQAAEHGLTCSTDEPTFLLKVSDNIRQGSTSEGLIDTRASTQLLNLSLTLSETIFEINYGATESPMHIPTSDIQMDRAARVRPHRPSVAPRKALWDVFDNIPDTKTTLT</sequence>
<dbReference type="PROSITE" id="PS50837">
    <property type="entry name" value="NACHT"/>
    <property type="match status" value="1"/>
</dbReference>
<evidence type="ECO:0000259" key="2">
    <source>
        <dbReference type="PROSITE" id="PS50837"/>
    </source>
</evidence>
<accession>A0A4Y7PWZ9</accession>
<proteinExistence type="predicted"/>
<feature type="domain" description="NACHT" evidence="2">
    <location>
        <begin position="107"/>
        <end position="256"/>
    </location>
</feature>
<reference evidence="3 4" key="1">
    <citation type="submission" date="2018-06" db="EMBL/GenBank/DDBJ databases">
        <title>A transcriptomic atlas of mushroom development highlights an independent origin of complex multicellularity.</title>
        <authorList>
            <consortium name="DOE Joint Genome Institute"/>
            <person name="Krizsan K."/>
            <person name="Almasi E."/>
            <person name="Merenyi Z."/>
            <person name="Sahu N."/>
            <person name="Viragh M."/>
            <person name="Koszo T."/>
            <person name="Mondo S."/>
            <person name="Kiss B."/>
            <person name="Balint B."/>
            <person name="Kues U."/>
            <person name="Barry K."/>
            <person name="Hegedus J.C."/>
            <person name="Henrissat B."/>
            <person name="Johnson J."/>
            <person name="Lipzen A."/>
            <person name="Ohm R."/>
            <person name="Nagy I."/>
            <person name="Pangilinan J."/>
            <person name="Yan J."/>
            <person name="Xiong Y."/>
            <person name="Grigoriev I.V."/>
            <person name="Hibbett D.S."/>
            <person name="Nagy L.G."/>
        </authorList>
    </citation>
    <scope>NUCLEOTIDE SEQUENCE [LARGE SCALE GENOMIC DNA]</scope>
    <source>
        <strain evidence="3 4">SZMC22713</strain>
    </source>
</reference>
<dbReference type="PANTHER" id="PTHR10039">
    <property type="entry name" value="AMELOGENIN"/>
    <property type="match status" value="1"/>
</dbReference>
<organism evidence="3 4">
    <name type="scientific">Rickenella mellea</name>
    <dbReference type="NCBI Taxonomy" id="50990"/>
    <lineage>
        <taxon>Eukaryota</taxon>
        <taxon>Fungi</taxon>
        <taxon>Dikarya</taxon>
        <taxon>Basidiomycota</taxon>
        <taxon>Agaricomycotina</taxon>
        <taxon>Agaricomycetes</taxon>
        <taxon>Hymenochaetales</taxon>
        <taxon>Rickenellaceae</taxon>
        <taxon>Rickenella</taxon>
    </lineage>
</organism>
<dbReference type="OrthoDB" id="3027122at2759"/>
<evidence type="ECO:0000313" key="4">
    <source>
        <dbReference type="Proteomes" id="UP000294933"/>
    </source>
</evidence>
<dbReference type="Proteomes" id="UP000294933">
    <property type="component" value="Unassembled WGS sequence"/>
</dbReference>
<name>A0A4Y7PWZ9_9AGAM</name>
<dbReference type="InterPro" id="IPR007111">
    <property type="entry name" value="NACHT_NTPase"/>
</dbReference>
<dbReference type="InterPro" id="IPR027417">
    <property type="entry name" value="P-loop_NTPase"/>
</dbReference>
<keyword evidence="1" id="KW-0677">Repeat</keyword>
<evidence type="ECO:0000313" key="3">
    <source>
        <dbReference type="EMBL" id="TDL19129.1"/>
    </source>
</evidence>
<evidence type="ECO:0000256" key="1">
    <source>
        <dbReference type="ARBA" id="ARBA00022737"/>
    </source>
</evidence>
<keyword evidence="4" id="KW-1185">Reference proteome</keyword>
<dbReference type="Pfam" id="PF24883">
    <property type="entry name" value="NPHP3_N"/>
    <property type="match status" value="1"/>
</dbReference>
<dbReference type="PANTHER" id="PTHR10039:SF14">
    <property type="entry name" value="NACHT DOMAIN-CONTAINING PROTEIN"/>
    <property type="match status" value="1"/>
</dbReference>
<dbReference type="InterPro" id="IPR056884">
    <property type="entry name" value="NPHP3-like_N"/>
</dbReference>
<gene>
    <name evidence="3" type="ORF">BD410DRAFT_450951</name>
</gene>
<dbReference type="SUPFAM" id="SSF52540">
    <property type="entry name" value="P-loop containing nucleoside triphosphate hydrolases"/>
    <property type="match status" value="1"/>
</dbReference>
<dbReference type="VEuPathDB" id="FungiDB:BD410DRAFT_450951"/>
<dbReference type="STRING" id="50990.A0A4Y7PWZ9"/>